<feature type="domain" description="N-acetyltransferase" evidence="1">
    <location>
        <begin position="8"/>
        <end position="165"/>
    </location>
</feature>
<dbReference type="GO" id="GO:0016747">
    <property type="term" value="F:acyltransferase activity, transferring groups other than amino-acyl groups"/>
    <property type="evidence" value="ECO:0007669"/>
    <property type="project" value="InterPro"/>
</dbReference>
<proteinExistence type="predicted"/>
<dbReference type="PROSITE" id="PS51186">
    <property type="entry name" value="GNAT"/>
    <property type="match status" value="1"/>
</dbReference>
<protein>
    <submittedName>
        <fullName evidence="2">GNAT family N-acetyltransferase</fullName>
    </submittedName>
</protein>
<evidence type="ECO:0000259" key="1">
    <source>
        <dbReference type="PROSITE" id="PS51186"/>
    </source>
</evidence>
<dbReference type="InterPro" id="IPR016181">
    <property type="entry name" value="Acyl_CoA_acyltransferase"/>
</dbReference>
<name>A0AA46Q1B3_CYTFI</name>
<gene>
    <name evidence="2" type="ORF">OD459_11515</name>
</gene>
<dbReference type="InterPro" id="IPR051531">
    <property type="entry name" value="N-acetyltransferase"/>
</dbReference>
<reference evidence="2" key="1">
    <citation type="submission" date="2022-10" db="EMBL/GenBank/DDBJ databases">
        <title>Mechanism of multi-heavy metal repair in Cytobacillus Firmus M7.</title>
        <authorList>
            <person name="Li X."/>
            <person name="Yu C."/>
        </authorList>
    </citation>
    <scope>NUCLEOTIDE SEQUENCE</scope>
    <source>
        <strain evidence="2">M7</strain>
    </source>
</reference>
<dbReference type="Gene3D" id="3.40.630.30">
    <property type="match status" value="1"/>
</dbReference>
<dbReference type="RefSeq" id="WP_263600020.1">
    <property type="nucleotide sequence ID" value="NZ_CP107027.1"/>
</dbReference>
<dbReference type="InterPro" id="IPR000182">
    <property type="entry name" value="GNAT_dom"/>
</dbReference>
<evidence type="ECO:0000313" key="2">
    <source>
        <dbReference type="EMBL" id="UYG97600.1"/>
    </source>
</evidence>
<dbReference type="Pfam" id="PF13302">
    <property type="entry name" value="Acetyltransf_3"/>
    <property type="match status" value="1"/>
</dbReference>
<dbReference type="EMBL" id="CP107027">
    <property type="protein sequence ID" value="UYG97600.1"/>
    <property type="molecule type" value="Genomic_DNA"/>
</dbReference>
<dbReference type="Proteomes" id="UP001163104">
    <property type="component" value="Chromosome"/>
</dbReference>
<organism evidence="2 3">
    <name type="scientific">Cytobacillus firmus</name>
    <name type="common">Bacillus firmus</name>
    <dbReference type="NCBI Taxonomy" id="1399"/>
    <lineage>
        <taxon>Bacteria</taxon>
        <taxon>Bacillati</taxon>
        <taxon>Bacillota</taxon>
        <taxon>Bacilli</taxon>
        <taxon>Bacillales</taxon>
        <taxon>Bacillaceae</taxon>
        <taxon>Cytobacillus</taxon>
    </lineage>
</organism>
<accession>A0AA46Q1B3</accession>
<sequence length="171" mass="20362">MELKTERLTIRKFKSEDWQAAYEYTSNPEVMRYIPEGVFTEETAKEFIRKNIEKADHFPVFIDGDILIGHIGFHKYFGNHTYEIGWVFNPKFYNKGYASEAAYAVLKYGFEKLGLHRIIATCQPENPPSYRVMEKIGMRREGFFKKCIPHGDEWWDEYYYAILKEEWNSGK</sequence>
<dbReference type="PANTHER" id="PTHR43792">
    <property type="entry name" value="GNAT FAMILY, PUTATIVE (AFU_ORTHOLOGUE AFUA_3G00765)-RELATED-RELATED"/>
    <property type="match status" value="1"/>
</dbReference>
<dbReference type="AlphaFoldDB" id="A0AA46Q1B3"/>
<evidence type="ECO:0000313" key="3">
    <source>
        <dbReference type="Proteomes" id="UP001163104"/>
    </source>
</evidence>
<dbReference type="SUPFAM" id="SSF55729">
    <property type="entry name" value="Acyl-CoA N-acyltransferases (Nat)"/>
    <property type="match status" value="1"/>
</dbReference>
<dbReference type="PANTHER" id="PTHR43792:SF5">
    <property type="entry name" value="RIBOSOMAL-PROTEIN-SERINE ACETYLTRANSFERASE"/>
    <property type="match status" value="1"/>
</dbReference>